<dbReference type="GeneID" id="83039770"/>
<evidence type="ECO:0000313" key="1">
    <source>
        <dbReference type="EMBL" id="AQZ98629.1"/>
    </source>
</evidence>
<gene>
    <name evidence="1" type="ORF">B5M06_10590</name>
</gene>
<organism evidence="1 2">
    <name type="scientific">Comamonas kerstersii</name>
    <dbReference type="NCBI Taxonomy" id="225992"/>
    <lineage>
        <taxon>Bacteria</taxon>
        <taxon>Pseudomonadati</taxon>
        <taxon>Pseudomonadota</taxon>
        <taxon>Betaproteobacteria</taxon>
        <taxon>Burkholderiales</taxon>
        <taxon>Comamonadaceae</taxon>
        <taxon>Comamonas</taxon>
    </lineage>
</organism>
<proteinExistence type="predicted"/>
<dbReference type="OrthoDB" id="8904333at2"/>
<accession>A0A1V0BFB2</accession>
<accession>A0A1V3TKN7</accession>
<protein>
    <submittedName>
        <fullName evidence="1">Uncharacterized protein</fullName>
    </submittedName>
</protein>
<dbReference type="RefSeq" id="WP_054066456.1">
    <property type="nucleotide sequence ID" value="NZ_CAUCIF010000001.1"/>
</dbReference>
<sequence>MAALYIKTEAGQQAFKARSAQLAGRLRSAFLLFDGQRSVEDVLAATQGLGVTEQDIQAMVDAGFLQHAAPALAPAQPAPEVQPSARTPQERYRDAYPLAVELTGKLGLSGFRLNLSVEAATSYEELAAVAPKIKDAVGASAYAPLEQALFA</sequence>
<dbReference type="KEGG" id="cke:B5M06_10590"/>
<reference evidence="1 2" key="1">
    <citation type="submission" date="2017-03" db="EMBL/GenBank/DDBJ databases">
        <title>Rapid Whole Genome Sequencing of Comamonas kerstersii Causing Continuous ambulatory Peritoneal Dialysis-Associated Peritonitis.</title>
        <authorList>
            <person name="Zheng B."/>
        </authorList>
    </citation>
    <scope>NUCLEOTIDE SEQUENCE [LARGE SCALE GENOMIC DNA]</scope>
    <source>
        <strain evidence="1 2">8943</strain>
    </source>
</reference>
<name>A0A1V3TKN7_9BURK</name>
<dbReference type="EMBL" id="CP020121">
    <property type="protein sequence ID" value="AQZ98629.1"/>
    <property type="molecule type" value="Genomic_DNA"/>
</dbReference>
<evidence type="ECO:0000313" key="2">
    <source>
        <dbReference type="Proteomes" id="UP000242792"/>
    </source>
</evidence>
<dbReference type="Proteomes" id="UP000242792">
    <property type="component" value="Chromosome"/>
</dbReference>
<dbReference type="AlphaFoldDB" id="A0A1V3TKN7"/>